<accession>A0A4Y5YUA4</accession>
<reference evidence="2 3" key="1">
    <citation type="submission" date="2019-06" db="EMBL/GenBank/DDBJ databases">
        <title>Complete genome of Microbacterium foliorum M2.</title>
        <authorList>
            <person name="Cao G."/>
        </authorList>
    </citation>
    <scope>NUCLEOTIDE SEQUENCE [LARGE SCALE GENOMIC DNA]</scope>
    <source>
        <strain evidence="2 3">M2</strain>
    </source>
</reference>
<dbReference type="RefSeq" id="WP_140038479.1">
    <property type="nucleotide sequence ID" value="NZ_CP041040.1"/>
</dbReference>
<dbReference type="Proteomes" id="UP000316125">
    <property type="component" value="Chromosome"/>
</dbReference>
<organism evidence="2 3">
    <name type="scientific">Microbacterium foliorum</name>
    <dbReference type="NCBI Taxonomy" id="104336"/>
    <lineage>
        <taxon>Bacteria</taxon>
        <taxon>Bacillati</taxon>
        <taxon>Actinomycetota</taxon>
        <taxon>Actinomycetes</taxon>
        <taxon>Micrococcales</taxon>
        <taxon>Microbacteriaceae</taxon>
        <taxon>Microbacterium</taxon>
    </lineage>
</organism>
<feature type="region of interest" description="Disordered" evidence="1">
    <location>
        <begin position="74"/>
        <end position="100"/>
    </location>
</feature>
<evidence type="ECO:0000313" key="3">
    <source>
        <dbReference type="Proteomes" id="UP000316125"/>
    </source>
</evidence>
<protein>
    <submittedName>
        <fullName evidence="2">Uncharacterized protein</fullName>
    </submittedName>
</protein>
<name>A0A4Y5YUA4_9MICO</name>
<dbReference type="EMBL" id="CP041040">
    <property type="protein sequence ID" value="QDE36357.1"/>
    <property type="molecule type" value="Genomic_DNA"/>
</dbReference>
<evidence type="ECO:0000313" key="2">
    <source>
        <dbReference type="EMBL" id="QDE36357.1"/>
    </source>
</evidence>
<evidence type="ECO:0000256" key="1">
    <source>
        <dbReference type="SAM" id="MobiDB-lite"/>
    </source>
</evidence>
<dbReference type="OrthoDB" id="5072062at2"/>
<dbReference type="AlphaFoldDB" id="A0A4Y5YUA4"/>
<gene>
    <name evidence="2" type="ORF">FIV50_17160</name>
</gene>
<proteinExistence type="predicted"/>
<feature type="compositionally biased region" description="Basic and acidic residues" evidence="1">
    <location>
        <begin position="87"/>
        <end position="100"/>
    </location>
</feature>
<sequence length="100" mass="11136">MPVTVHTYFYTPAQADSVVRVLQQLTTELKHVEWRVSDHRSVAFSTRRTLFGGPADVRVVATPMTAGGSDVRIALQSPTRRRTTSKAADRLSERLQRALG</sequence>